<dbReference type="Gene3D" id="1.10.510.10">
    <property type="entry name" value="Transferase(Phosphotransferase) domain 1"/>
    <property type="match status" value="1"/>
</dbReference>
<dbReference type="GO" id="GO:0043123">
    <property type="term" value="P:positive regulation of canonical NF-kappaB signal transduction"/>
    <property type="evidence" value="ECO:0007669"/>
    <property type="project" value="UniProtKB-ARBA"/>
</dbReference>
<dbReference type="PROSITE" id="PS50011">
    <property type="entry name" value="PROTEIN_KINASE_DOM"/>
    <property type="match status" value="1"/>
</dbReference>
<dbReference type="GO" id="GO:0004706">
    <property type="term" value="F:JUN kinase kinase kinase activity"/>
    <property type="evidence" value="ECO:0007669"/>
    <property type="project" value="TreeGrafter"/>
</dbReference>
<dbReference type="PANTHER" id="PTHR44329:SF6">
    <property type="entry name" value="RECEPTOR-INTERACTING SERINE_THREONINE-PROTEIN KINASE 1"/>
    <property type="match status" value="1"/>
</dbReference>
<dbReference type="InterPro" id="IPR001245">
    <property type="entry name" value="Ser-Thr/Tyr_kinase_cat_dom"/>
</dbReference>
<dbReference type="AlphaFoldDB" id="A0A8T3D0I8"/>
<gene>
    <name evidence="3" type="ORF">AGOR_G00176840</name>
</gene>
<evidence type="ECO:0000259" key="2">
    <source>
        <dbReference type="PROSITE" id="PS50017"/>
    </source>
</evidence>
<dbReference type="SMART" id="SM00220">
    <property type="entry name" value="S_TKc"/>
    <property type="match status" value="1"/>
</dbReference>
<evidence type="ECO:0000313" key="3">
    <source>
        <dbReference type="EMBL" id="KAI1889217.1"/>
    </source>
</evidence>
<dbReference type="InterPro" id="IPR051681">
    <property type="entry name" value="Ser/Thr_Kinases-Pseudokinases"/>
</dbReference>
<dbReference type="Pfam" id="PF07714">
    <property type="entry name" value="PK_Tyr_Ser-Thr"/>
    <property type="match status" value="1"/>
</dbReference>
<dbReference type="PROSITE" id="PS50017">
    <property type="entry name" value="DEATH_DOMAIN"/>
    <property type="match status" value="1"/>
</dbReference>
<dbReference type="SUPFAM" id="SSF56112">
    <property type="entry name" value="Protein kinase-like (PK-like)"/>
    <property type="match status" value="1"/>
</dbReference>
<name>A0A8T3D0I8_9TELE</name>
<dbReference type="InterPro" id="IPR000719">
    <property type="entry name" value="Prot_kinase_dom"/>
</dbReference>
<proteinExistence type="predicted"/>
<dbReference type="InterPro" id="IPR011029">
    <property type="entry name" value="DEATH-like_dom_sf"/>
</dbReference>
<protein>
    <recommendedName>
        <fullName evidence="5">Receptor-interacting serine/threonine-protein kinase 1</fullName>
    </recommendedName>
</protein>
<feature type="domain" description="Death" evidence="2">
    <location>
        <begin position="517"/>
        <end position="603"/>
    </location>
</feature>
<dbReference type="Proteomes" id="UP000829720">
    <property type="component" value="Unassembled WGS sequence"/>
</dbReference>
<dbReference type="Pfam" id="PF00531">
    <property type="entry name" value="Death"/>
    <property type="match status" value="1"/>
</dbReference>
<dbReference type="EMBL" id="JAERUA010000016">
    <property type="protein sequence ID" value="KAI1889217.1"/>
    <property type="molecule type" value="Genomic_DNA"/>
</dbReference>
<evidence type="ECO:0008006" key="5">
    <source>
        <dbReference type="Google" id="ProtNLM"/>
    </source>
</evidence>
<evidence type="ECO:0000259" key="1">
    <source>
        <dbReference type="PROSITE" id="PS50011"/>
    </source>
</evidence>
<accession>A0A8T3D0I8</accession>
<dbReference type="PANTHER" id="PTHR44329">
    <property type="entry name" value="SERINE/THREONINE-PROTEIN KINASE TNNI3K-RELATED"/>
    <property type="match status" value="1"/>
</dbReference>
<dbReference type="GO" id="GO:0009893">
    <property type="term" value="P:positive regulation of metabolic process"/>
    <property type="evidence" value="ECO:0007669"/>
    <property type="project" value="UniProtKB-ARBA"/>
</dbReference>
<keyword evidence="4" id="KW-1185">Reference proteome</keyword>
<dbReference type="InterPro" id="IPR000488">
    <property type="entry name" value="Death_dom"/>
</dbReference>
<feature type="domain" description="Protein kinase" evidence="1">
    <location>
        <begin position="15"/>
        <end position="279"/>
    </location>
</feature>
<dbReference type="SUPFAM" id="SSF47986">
    <property type="entry name" value="DEATH domain"/>
    <property type="match status" value="1"/>
</dbReference>
<comment type="caution">
    <text evidence="3">The sequence shown here is derived from an EMBL/GenBank/DDBJ whole genome shotgun (WGS) entry which is preliminary data.</text>
</comment>
<dbReference type="GO" id="GO:0031349">
    <property type="term" value="P:positive regulation of defense response"/>
    <property type="evidence" value="ECO:0007669"/>
    <property type="project" value="UniProtKB-ARBA"/>
</dbReference>
<dbReference type="InterPro" id="IPR008271">
    <property type="entry name" value="Ser/Thr_kinase_AS"/>
</dbReference>
<dbReference type="GO" id="GO:0071345">
    <property type="term" value="P:cellular response to cytokine stimulus"/>
    <property type="evidence" value="ECO:0007669"/>
    <property type="project" value="UniProtKB-ARBA"/>
</dbReference>
<sequence>MAAHQDPILIESADLLQKVPLDRAGFGNVFLCHHKTHGQVVQKTVYTGPLRGNNKAKLLKEAKILHKLNHSRIVKLFGVVLEDGAHSLVKEFVTQGNLLALLETVTVPISVKGRIILEMLEGMEYLTRNGIIHKDLKPENILVDGEFHIKIDVGLATCQAWTKLTREESRRQSRNGVSCSAGNLFYMAPEHLQNINTPFTEKSDVYSFAIIVWVILTNMEPYECGQREQVYFCVCNGNRPDEGCIPPTTPPKIMTLMKDCWHQQPSKRPGFAESSKAFLCFYRDELGKSIEKDLQELVGQYARADVVKKISSLALGNPHPQAAKFHVGGDWCGSTLQADARATHGSFISSPDLSTPSTPSRANSVEHQVLRHSMSTPGISTRQPSSRQDFLAHGMGAPMRERKPTAVPPAECCASCQCSLSPLHLADQHNQRRSWPEFPEQHPTANSFAGGAFSSSMLGRQGSGGLYIQYATGIQVGDYNQLRVESENISEDSFQPSTSNSSFYQELLCRYEDRPVKKEQLDLLSENIGKKWKCCARSLGLNNVEVETISYDYALEGLREMVYQMLQKWQMKQGLVGCTIGPLCRALKDHVGVDLLCQLLQMY</sequence>
<evidence type="ECO:0000313" key="4">
    <source>
        <dbReference type="Proteomes" id="UP000829720"/>
    </source>
</evidence>
<reference evidence="3" key="1">
    <citation type="submission" date="2021-01" db="EMBL/GenBank/DDBJ databases">
        <authorList>
            <person name="Zahm M."/>
            <person name="Roques C."/>
            <person name="Cabau C."/>
            <person name="Klopp C."/>
            <person name="Donnadieu C."/>
            <person name="Jouanno E."/>
            <person name="Lampietro C."/>
            <person name="Louis A."/>
            <person name="Herpin A."/>
            <person name="Echchiki A."/>
            <person name="Berthelot C."/>
            <person name="Parey E."/>
            <person name="Roest-Crollius H."/>
            <person name="Braasch I."/>
            <person name="Postlethwait J."/>
            <person name="Bobe J."/>
            <person name="Montfort J."/>
            <person name="Bouchez O."/>
            <person name="Begum T."/>
            <person name="Mejri S."/>
            <person name="Adams A."/>
            <person name="Chen W.-J."/>
            <person name="Guiguen Y."/>
        </authorList>
    </citation>
    <scope>NUCLEOTIDE SEQUENCE</scope>
    <source>
        <tissue evidence="3">Blood</tissue>
    </source>
</reference>
<dbReference type="InterPro" id="IPR011009">
    <property type="entry name" value="Kinase-like_dom_sf"/>
</dbReference>
<organism evidence="3 4">
    <name type="scientific">Albula goreensis</name>
    <dbReference type="NCBI Taxonomy" id="1534307"/>
    <lineage>
        <taxon>Eukaryota</taxon>
        <taxon>Metazoa</taxon>
        <taxon>Chordata</taxon>
        <taxon>Craniata</taxon>
        <taxon>Vertebrata</taxon>
        <taxon>Euteleostomi</taxon>
        <taxon>Actinopterygii</taxon>
        <taxon>Neopterygii</taxon>
        <taxon>Teleostei</taxon>
        <taxon>Albuliformes</taxon>
        <taxon>Albulidae</taxon>
        <taxon>Albula</taxon>
    </lineage>
</organism>
<dbReference type="OrthoDB" id="535509at2759"/>
<dbReference type="PROSITE" id="PS00108">
    <property type="entry name" value="PROTEIN_KINASE_ST"/>
    <property type="match status" value="1"/>
</dbReference>
<dbReference type="PRINTS" id="PR00109">
    <property type="entry name" value="TYRKINASE"/>
</dbReference>
<dbReference type="GO" id="GO:0005524">
    <property type="term" value="F:ATP binding"/>
    <property type="evidence" value="ECO:0007669"/>
    <property type="project" value="InterPro"/>
</dbReference>
<dbReference type="Gene3D" id="1.10.533.10">
    <property type="entry name" value="Death Domain, Fas"/>
    <property type="match status" value="1"/>
</dbReference>